<feature type="transmembrane region" description="Helical" evidence="8">
    <location>
        <begin position="265"/>
        <end position="286"/>
    </location>
</feature>
<feature type="transmembrane region" description="Helical" evidence="8">
    <location>
        <begin position="62"/>
        <end position="80"/>
    </location>
</feature>
<proteinExistence type="inferred from homology"/>
<evidence type="ECO:0000256" key="6">
    <source>
        <dbReference type="ARBA" id="ARBA00022989"/>
    </source>
</evidence>
<evidence type="ECO:0000256" key="7">
    <source>
        <dbReference type="ARBA" id="ARBA00023136"/>
    </source>
</evidence>
<protein>
    <submittedName>
        <fullName evidence="9">EamA family transporter RarD</fullName>
    </submittedName>
</protein>
<feature type="transmembrane region" description="Helical" evidence="8">
    <location>
        <begin position="207"/>
        <end position="223"/>
    </location>
</feature>
<evidence type="ECO:0000256" key="2">
    <source>
        <dbReference type="ARBA" id="ARBA00007362"/>
    </source>
</evidence>
<evidence type="ECO:0000256" key="4">
    <source>
        <dbReference type="ARBA" id="ARBA00022475"/>
    </source>
</evidence>
<feature type="transmembrane region" description="Helical" evidence="8">
    <location>
        <begin position="238"/>
        <end position="258"/>
    </location>
</feature>
<evidence type="ECO:0000313" key="10">
    <source>
        <dbReference type="Proteomes" id="UP000463700"/>
    </source>
</evidence>
<dbReference type="EMBL" id="VOSW01000138">
    <property type="protein sequence ID" value="KAE8754240.1"/>
    <property type="molecule type" value="Genomic_DNA"/>
</dbReference>
<feature type="transmembrane region" description="Helical" evidence="8">
    <location>
        <begin position="298"/>
        <end position="316"/>
    </location>
</feature>
<evidence type="ECO:0000256" key="5">
    <source>
        <dbReference type="ARBA" id="ARBA00022692"/>
    </source>
</evidence>
<organism evidence="9 10">
    <name type="scientific">Paraburkholderia madseniana</name>
    <dbReference type="NCBI Taxonomy" id="2599607"/>
    <lineage>
        <taxon>Bacteria</taxon>
        <taxon>Pseudomonadati</taxon>
        <taxon>Pseudomonadota</taxon>
        <taxon>Betaproteobacteria</taxon>
        <taxon>Burkholderiales</taxon>
        <taxon>Burkholderiaceae</taxon>
        <taxon>Paraburkholderia</taxon>
    </lineage>
</organism>
<evidence type="ECO:0000313" key="9">
    <source>
        <dbReference type="EMBL" id="KAE8754240.1"/>
    </source>
</evidence>
<keyword evidence="5 8" id="KW-0812">Transmembrane</keyword>
<dbReference type="InterPro" id="IPR004626">
    <property type="entry name" value="RarD"/>
</dbReference>
<evidence type="ECO:0000256" key="1">
    <source>
        <dbReference type="ARBA" id="ARBA00004651"/>
    </source>
</evidence>
<comment type="caution">
    <text evidence="9">The sequence shown here is derived from an EMBL/GenBank/DDBJ whole genome shotgun (WGS) entry which is preliminary data.</text>
</comment>
<dbReference type="NCBIfam" id="TIGR00688">
    <property type="entry name" value="rarD"/>
    <property type="match status" value="1"/>
</dbReference>
<comment type="subcellular location">
    <subcellularLocation>
        <location evidence="1">Cell membrane</location>
        <topology evidence="1">Multi-pass membrane protein</topology>
    </subcellularLocation>
</comment>
<name>A0A6N6W3W9_9BURK</name>
<accession>A0A6N6W3W9</accession>
<keyword evidence="4" id="KW-1003">Cell membrane</keyword>
<keyword evidence="6 8" id="KW-1133">Transmembrane helix</keyword>
<keyword evidence="3" id="KW-0813">Transport</keyword>
<dbReference type="RefSeq" id="WP_154567071.1">
    <property type="nucleotide sequence ID" value="NZ_VOSW01000138.1"/>
</dbReference>
<keyword evidence="7 8" id="KW-0472">Membrane</keyword>
<feature type="transmembrane region" description="Helical" evidence="8">
    <location>
        <begin position="100"/>
        <end position="119"/>
    </location>
</feature>
<feature type="transmembrane region" description="Helical" evidence="8">
    <location>
        <begin position="131"/>
        <end position="148"/>
    </location>
</feature>
<dbReference type="AlphaFoldDB" id="A0A6N6W3W9"/>
<comment type="similarity">
    <text evidence="2">Belongs to the EamA transporter family.</text>
</comment>
<dbReference type="OrthoDB" id="3250831at2"/>
<dbReference type="GO" id="GO:0005886">
    <property type="term" value="C:plasma membrane"/>
    <property type="evidence" value="ECO:0007669"/>
    <property type="project" value="UniProtKB-SubCell"/>
</dbReference>
<gene>
    <name evidence="9" type="primary">rarD</name>
    <name evidence="9" type="ORF">FSO04_40810</name>
</gene>
<evidence type="ECO:0000256" key="3">
    <source>
        <dbReference type="ARBA" id="ARBA00022448"/>
    </source>
</evidence>
<dbReference type="Proteomes" id="UP000463700">
    <property type="component" value="Unassembled WGS sequence"/>
</dbReference>
<sequence>MVRSGTIQLPECVFQRLIQYSQNLYGVVLLNFGIASSLASSTLFAGLYFYATLLAPLDGKEIFAWRMLLTLPFLTILMVAGKESRHVTALFARIRKEPQLVIGLCASSALLGSQQWLFLWAPINDRGLDLSLGYFMLPLTLLLVGRVFYRERLSLLQNMATASAALGVLHQFYVVGHFSWVAPFVASGFPVYFALRKNLGTDNLGGLWFDMLLMFPVAIYFIFKDPNVGAAFERAPGLYVLVPLLGMLTAAAFMSYILASRKLPFSLFGLLGYLEPVLIVFVALAVGERIKPDEMLTYLPIWTAVGLLVVDGALHMRRQFLGTPA</sequence>
<reference evidence="9 10" key="1">
    <citation type="journal article" date="2020" name="Int. J. Syst. Evol. Microbiol.">
        <title>Paraburkholderia madseniana sp. nov., a phenolic acid-degrading bacterium isolated from acidic forest soil.</title>
        <authorList>
            <person name="Wilhelm R.C."/>
            <person name="Murphy S.J.L."/>
            <person name="Feriancek N.M."/>
            <person name="Karasz D.C."/>
            <person name="DeRito C.M."/>
            <person name="Newman J.D."/>
            <person name="Buckley D.H."/>
        </authorList>
    </citation>
    <scope>NUCLEOTIDE SEQUENCE [LARGE SCALE GENOMIC DNA]</scope>
    <source>
        <strain evidence="9 10">RP11</strain>
    </source>
</reference>
<feature type="transmembrane region" description="Helical" evidence="8">
    <location>
        <begin position="24"/>
        <end position="50"/>
    </location>
</feature>
<evidence type="ECO:0000256" key="8">
    <source>
        <dbReference type="SAM" id="Phobius"/>
    </source>
</evidence>